<feature type="active site" description="Proton acceptor" evidence="7">
    <location>
        <position position="24"/>
    </location>
</feature>
<comment type="subunit">
    <text evidence="7">Monomer.</text>
</comment>
<dbReference type="NCBIfam" id="TIGR00447">
    <property type="entry name" value="pth"/>
    <property type="match status" value="1"/>
</dbReference>
<dbReference type="PANTHER" id="PTHR17224">
    <property type="entry name" value="PEPTIDYL-TRNA HYDROLASE"/>
    <property type="match status" value="1"/>
</dbReference>
<dbReference type="InterPro" id="IPR001328">
    <property type="entry name" value="Pept_tRNA_hydro"/>
</dbReference>
<reference evidence="10 11" key="1">
    <citation type="submission" date="2016-03" db="EMBL/GenBank/DDBJ databases">
        <title>Chemosynthetic sulphur-oxidizing symbionts of marine invertebrate animals are capable of nitrogen fixation.</title>
        <authorList>
            <person name="Petersen J.M."/>
            <person name="Kemper A."/>
            <person name="Gruber-Vodicka H."/>
            <person name="Cardini U."/>
            <person name="Geest Mvander."/>
            <person name="Kleiner M."/>
            <person name="Bulgheresi S."/>
            <person name="Fussmann M."/>
            <person name="Herbold C."/>
            <person name="Seah B.K.B."/>
            <person name="Antony C.Paul."/>
            <person name="Liu D."/>
            <person name="Belitz A."/>
            <person name="Weber M."/>
        </authorList>
    </citation>
    <scope>NUCLEOTIDE SEQUENCE [LARGE SCALE GENOMIC DNA]</scope>
    <source>
        <strain evidence="10">G_D</strain>
    </source>
</reference>
<evidence type="ECO:0000256" key="5">
    <source>
        <dbReference type="ARBA" id="ARBA00038063"/>
    </source>
</evidence>
<evidence type="ECO:0000256" key="4">
    <source>
        <dbReference type="ARBA" id="ARBA00022884"/>
    </source>
</evidence>
<dbReference type="FunFam" id="3.40.50.1470:FF:000001">
    <property type="entry name" value="Peptidyl-tRNA hydrolase"/>
    <property type="match status" value="1"/>
</dbReference>
<dbReference type="PROSITE" id="PS01195">
    <property type="entry name" value="PEPT_TRNA_HYDROL_1"/>
    <property type="match status" value="1"/>
</dbReference>
<dbReference type="Pfam" id="PF01195">
    <property type="entry name" value="Pept_tRNA_hydro"/>
    <property type="match status" value="1"/>
</dbReference>
<evidence type="ECO:0000256" key="2">
    <source>
        <dbReference type="ARBA" id="ARBA00022555"/>
    </source>
</evidence>
<keyword evidence="11" id="KW-1185">Reference proteome</keyword>
<name>A0A1E2ULH9_9GAMM</name>
<dbReference type="GO" id="GO:0004045">
    <property type="term" value="F:peptidyl-tRNA hydrolase activity"/>
    <property type="evidence" value="ECO:0007669"/>
    <property type="project" value="UniProtKB-UniRule"/>
</dbReference>
<keyword evidence="4 7" id="KW-0694">RNA-binding</keyword>
<sequence length="194" mass="21707">MASQPIRLIAGLGNPGPDYEQTRHNAGFWLLDKLAQQHHLSFRTESKHHGQVCKLNLQGEEVRLLKPTTYMNRSGQAVASLANYFRIEPEQILVVHDELDLEPGQVRLKTGGGHAGHNGLRDIMSVLGKREFHRLRIGIDHPNDRAAVVNYVLGRPSKEHRASIDQAIDKAIDSLPTIVKGDLQLAMNRLHSSR</sequence>
<dbReference type="Gene3D" id="3.40.50.1470">
    <property type="entry name" value="Peptidyl-tRNA hydrolase"/>
    <property type="match status" value="1"/>
</dbReference>
<feature type="binding site" evidence="7">
    <location>
        <position position="72"/>
    </location>
    <ligand>
        <name>tRNA</name>
        <dbReference type="ChEBI" id="CHEBI:17843"/>
    </ligand>
</feature>
<dbReference type="GO" id="GO:0006515">
    <property type="term" value="P:protein quality control for misfolded or incompletely synthesized proteins"/>
    <property type="evidence" value="ECO:0007669"/>
    <property type="project" value="UniProtKB-UniRule"/>
</dbReference>
<feature type="binding site" evidence="7">
    <location>
        <position position="19"/>
    </location>
    <ligand>
        <name>tRNA</name>
        <dbReference type="ChEBI" id="CHEBI:17843"/>
    </ligand>
</feature>
<dbReference type="InterPro" id="IPR036416">
    <property type="entry name" value="Pept_tRNA_hydro_sf"/>
</dbReference>
<proteinExistence type="inferred from homology"/>
<evidence type="ECO:0000313" key="10">
    <source>
        <dbReference type="EMBL" id="ODB95580.1"/>
    </source>
</evidence>
<dbReference type="Proteomes" id="UP000094849">
    <property type="component" value="Unassembled WGS sequence"/>
</dbReference>
<evidence type="ECO:0000256" key="7">
    <source>
        <dbReference type="HAMAP-Rule" id="MF_00083"/>
    </source>
</evidence>
<evidence type="ECO:0000256" key="1">
    <source>
        <dbReference type="ARBA" id="ARBA00013260"/>
    </source>
</evidence>
<dbReference type="GO" id="GO:0072344">
    <property type="term" value="P:rescue of stalled ribosome"/>
    <property type="evidence" value="ECO:0007669"/>
    <property type="project" value="UniProtKB-UniRule"/>
</dbReference>
<evidence type="ECO:0000256" key="3">
    <source>
        <dbReference type="ARBA" id="ARBA00022801"/>
    </source>
</evidence>
<feature type="binding site" evidence="7">
    <location>
        <position position="70"/>
    </location>
    <ligand>
        <name>tRNA</name>
        <dbReference type="ChEBI" id="CHEBI:17843"/>
    </ligand>
</feature>
<comment type="catalytic activity">
    <reaction evidence="7 8">
        <text>an N-acyl-L-alpha-aminoacyl-tRNA + H2O = an N-acyl-L-amino acid + a tRNA + H(+)</text>
        <dbReference type="Rhea" id="RHEA:54448"/>
        <dbReference type="Rhea" id="RHEA-COMP:10123"/>
        <dbReference type="Rhea" id="RHEA-COMP:13883"/>
        <dbReference type="ChEBI" id="CHEBI:15377"/>
        <dbReference type="ChEBI" id="CHEBI:15378"/>
        <dbReference type="ChEBI" id="CHEBI:59874"/>
        <dbReference type="ChEBI" id="CHEBI:78442"/>
        <dbReference type="ChEBI" id="CHEBI:138191"/>
        <dbReference type="EC" id="3.1.1.29"/>
    </reaction>
</comment>
<dbReference type="GO" id="GO:0005737">
    <property type="term" value="C:cytoplasm"/>
    <property type="evidence" value="ECO:0007669"/>
    <property type="project" value="UniProtKB-SubCell"/>
</dbReference>
<dbReference type="SUPFAM" id="SSF53178">
    <property type="entry name" value="Peptidyl-tRNA hydrolase-like"/>
    <property type="match status" value="1"/>
</dbReference>
<comment type="subcellular location">
    <subcellularLocation>
        <location evidence="7">Cytoplasm</location>
    </subcellularLocation>
</comment>
<keyword evidence="7" id="KW-0963">Cytoplasm</keyword>
<feature type="site" description="Discriminates between blocked and unblocked aminoacyl-tRNA" evidence="7">
    <location>
        <position position="14"/>
    </location>
</feature>
<evidence type="ECO:0000256" key="8">
    <source>
        <dbReference type="RuleBase" id="RU000673"/>
    </source>
</evidence>
<dbReference type="PANTHER" id="PTHR17224:SF1">
    <property type="entry name" value="PEPTIDYL-TRNA HYDROLASE"/>
    <property type="match status" value="1"/>
</dbReference>
<dbReference type="AlphaFoldDB" id="A0A1E2ULH9"/>
<comment type="function">
    <text evidence="7">Catalyzes the release of premature peptidyl moieties from peptidyl-tRNA molecules trapped in stalled 50S ribosomal subunits, and thus maintains levels of free tRNAs and 50S ribosomes.</text>
</comment>
<protein>
    <recommendedName>
        <fullName evidence="6 7">Peptidyl-tRNA hydrolase</fullName>
        <shortName evidence="7">Pth</shortName>
        <ecNumber evidence="1 7">3.1.1.29</ecNumber>
    </recommendedName>
</protein>
<dbReference type="STRING" id="1818881.A3196_01720"/>
<comment type="function">
    <text evidence="7">Hydrolyzes ribosome-free peptidyl-tRNAs (with 1 or more amino acids incorporated), which drop off the ribosome during protein synthesis, or as a result of ribosome stalling.</text>
</comment>
<comment type="caution">
    <text evidence="10">The sequence shown here is derived from an EMBL/GenBank/DDBJ whole genome shotgun (WGS) entry which is preliminary data.</text>
</comment>
<evidence type="ECO:0000256" key="9">
    <source>
        <dbReference type="RuleBase" id="RU004320"/>
    </source>
</evidence>
<dbReference type="HAMAP" id="MF_00083">
    <property type="entry name" value="Pept_tRNA_hydro_bact"/>
    <property type="match status" value="1"/>
</dbReference>
<evidence type="ECO:0000313" key="11">
    <source>
        <dbReference type="Proteomes" id="UP000094849"/>
    </source>
</evidence>
<keyword evidence="2 7" id="KW-0820">tRNA-binding</keyword>
<dbReference type="CDD" id="cd00462">
    <property type="entry name" value="PTH"/>
    <property type="match status" value="1"/>
</dbReference>
<organism evidence="10 11">
    <name type="scientific">Candidatus Thiodiazotropha endoloripes</name>
    <dbReference type="NCBI Taxonomy" id="1818881"/>
    <lineage>
        <taxon>Bacteria</taxon>
        <taxon>Pseudomonadati</taxon>
        <taxon>Pseudomonadota</taxon>
        <taxon>Gammaproteobacteria</taxon>
        <taxon>Chromatiales</taxon>
        <taxon>Sedimenticolaceae</taxon>
        <taxon>Candidatus Thiodiazotropha</taxon>
    </lineage>
</organism>
<dbReference type="GO" id="GO:0000049">
    <property type="term" value="F:tRNA binding"/>
    <property type="evidence" value="ECO:0007669"/>
    <property type="project" value="UniProtKB-UniRule"/>
</dbReference>
<accession>A0A1E2ULH9</accession>
<evidence type="ECO:0000256" key="6">
    <source>
        <dbReference type="ARBA" id="ARBA00050038"/>
    </source>
</evidence>
<dbReference type="PROSITE" id="PS01196">
    <property type="entry name" value="PEPT_TRNA_HYDROL_2"/>
    <property type="match status" value="1"/>
</dbReference>
<feature type="site" description="Stabilizes the basic form of H active site to accept a proton" evidence="7">
    <location>
        <position position="97"/>
    </location>
</feature>
<dbReference type="EMBL" id="LVJZ01000003">
    <property type="protein sequence ID" value="ODB95580.1"/>
    <property type="molecule type" value="Genomic_DNA"/>
</dbReference>
<keyword evidence="3 7" id="KW-0378">Hydrolase</keyword>
<comment type="similarity">
    <text evidence="5 7 9">Belongs to the PTH family.</text>
</comment>
<gene>
    <name evidence="7" type="primary">pth</name>
    <name evidence="10" type="ORF">A3196_01720</name>
</gene>
<dbReference type="EC" id="3.1.1.29" evidence="1 7"/>
<dbReference type="InterPro" id="IPR018171">
    <property type="entry name" value="Pept_tRNA_hydro_CS"/>
</dbReference>
<feature type="binding site" evidence="7">
    <location>
        <position position="118"/>
    </location>
    <ligand>
        <name>tRNA</name>
        <dbReference type="ChEBI" id="CHEBI:17843"/>
    </ligand>
</feature>
<dbReference type="RefSeq" id="WP_069003698.1">
    <property type="nucleotide sequence ID" value="NZ_LVJX01000004.1"/>
</dbReference>